<protein>
    <submittedName>
        <fullName evidence="6">Phosphodiesterase</fullName>
    </submittedName>
</protein>
<feature type="domain" description="Calcineurin-like phosphoesterase" evidence="5">
    <location>
        <begin position="1"/>
        <end position="197"/>
    </location>
</feature>
<dbReference type="Proteomes" id="UP001596152">
    <property type="component" value="Unassembled WGS sequence"/>
</dbReference>
<gene>
    <name evidence="6" type="ORF">ACFPIE_05575</name>
</gene>
<sequence length="267" mass="28552">MLIAQISDFHVVPYGTLAYGRVDTRNMLARAVVALNRLQPQPDLVVLSGDLTQSGDPAEYDVLMAILAKLRAPVAPAAGNHDDRDAFRAAFPSVVATSAPSPFIQYVLGFESLRVIVLDTVTAGSDAPEFCDARAGWFAETLAASATPALVVTHHPLFMTGIPWMDPESLAWTDPIRRVVEAYPGRVTGFVCGHIHRAIHTQAFGVPASSCPSTAHLVALDFGAASPRLSMEAPGFQLHAWNGLGLTTYTASLERFGSDFSPGDPRL</sequence>
<dbReference type="CDD" id="cd07402">
    <property type="entry name" value="MPP_GpdQ"/>
    <property type="match status" value="1"/>
</dbReference>
<keyword evidence="3" id="KW-0408">Iron</keyword>
<name>A0ABW0FNW9_9CAUL</name>
<keyword evidence="7" id="KW-1185">Reference proteome</keyword>
<comment type="similarity">
    <text evidence="4">Belongs to the cyclic nucleotide phosphodiesterase class-III family.</text>
</comment>
<accession>A0ABW0FNW9</accession>
<keyword evidence="1" id="KW-0479">Metal-binding</keyword>
<evidence type="ECO:0000259" key="5">
    <source>
        <dbReference type="Pfam" id="PF00149"/>
    </source>
</evidence>
<dbReference type="InterPro" id="IPR026575">
    <property type="entry name" value="GpdQ/CpdA-like"/>
</dbReference>
<dbReference type="EMBL" id="JBHSLF010000013">
    <property type="protein sequence ID" value="MFC5343377.1"/>
    <property type="molecule type" value="Genomic_DNA"/>
</dbReference>
<dbReference type="Gene3D" id="3.30.750.180">
    <property type="entry name" value="GpdQ, beta-strand dimerisation domain"/>
    <property type="match status" value="1"/>
</dbReference>
<reference evidence="7" key="1">
    <citation type="journal article" date="2019" name="Int. J. Syst. Evol. Microbiol.">
        <title>The Global Catalogue of Microorganisms (GCM) 10K type strain sequencing project: providing services to taxonomists for standard genome sequencing and annotation.</title>
        <authorList>
            <consortium name="The Broad Institute Genomics Platform"/>
            <consortium name="The Broad Institute Genome Sequencing Center for Infectious Disease"/>
            <person name="Wu L."/>
            <person name="Ma J."/>
        </authorList>
    </citation>
    <scope>NUCLEOTIDE SEQUENCE [LARGE SCALE GENOMIC DNA]</scope>
    <source>
        <strain evidence="7">JCM 12125</strain>
    </source>
</reference>
<dbReference type="InterPro" id="IPR004843">
    <property type="entry name" value="Calcineurin-like_PHP"/>
</dbReference>
<dbReference type="RefSeq" id="WP_374039511.1">
    <property type="nucleotide sequence ID" value="NZ_CP169083.1"/>
</dbReference>
<dbReference type="Gene3D" id="3.60.21.40">
    <property type="entry name" value="GpdQ, catalytic alpha/beta sandwich domain"/>
    <property type="match status" value="1"/>
</dbReference>
<dbReference type="SUPFAM" id="SSF56300">
    <property type="entry name" value="Metallo-dependent phosphatases"/>
    <property type="match status" value="1"/>
</dbReference>
<evidence type="ECO:0000256" key="1">
    <source>
        <dbReference type="ARBA" id="ARBA00022723"/>
    </source>
</evidence>
<dbReference type="InterPro" id="IPR042281">
    <property type="entry name" value="GpdQ_beta-strand"/>
</dbReference>
<proteinExistence type="inferred from homology"/>
<organism evidence="6 7">
    <name type="scientific">Brevundimonas staleyi</name>
    <dbReference type="NCBI Taxonomy" id="74326"/>
    <lineage>
        <taxon>Bacteria</taxon>
        <taxon>Pseudomonadati</taxon>
        <taxon>Pseudomonadota</taxon>
        <taxon>Alphaproteobacteria</taxon>
        <taxon>Caulobacterales</taxon>
        <taxon>Caulobacteraceae</taxon>
        <taxon>Brevundimonas</taxon>
    </lineage>
</organism>
<dbReference type="InterPro" id="IPR050884">
    <property type="entry name" value="CNP_phosphodiesterase-III"/>
</dbReference>
<comment type="caution">
    <text evidence="6">The sequence shown here is derived from an EMBL/GenBank/DDBJ whole genome shotgun (WGS) entry which is preliminary data.</text>
</comment>
<dbReference type="InterPro" id="IPR042283">
    <property type="entry name" value="GpdQ_catalytic"/>
</dbReference>
<dbReference type="PANTHER" id="PTHR42988:SF2">
    <property type="entry name" value="CYCLIC NUCLEOTIDE PHOSPHODIESTERASE CBUA0032-RELATED"/>
    <property type="match status" value="1"/>
</dbReference>
<dbReference type="InterPro" id="IPR029052">
    <property type="entry name" value="Metallo-depent_PP-like"/>
</dbReference>
<evidence type="ECO:0000256" key="2">
    <source>
        <dbReference type="ARBA" id="ARBA00022801"/>
    </source>
</evidence>
<evidence type="ECO:0000313" key="7">
    <source>
        <dbReference type="Proteomes" id="UP001596152"/>
    </source>
</evidence>
<evidence type="ECO:0000313" key="6">
    <source>
        <dbReference type="EMBL" id="MFC5343377.1"/>
    </source>
</evidence>
<evidence type="ECO:0000256" key="4">
    <source>
        <dbReference type="ARBA" id="ARBA00025742"/>
    </source>
</evidence>
<dbReference type="PANTHER" id="PTHR42988">
    <property type="entry name" value="PHOSPHOHYDROLASE"/>
    <property type="match status" value="1"/>
</dbReference>
<keyword evidence="2" id="KW-0378">Hydrolase</keyword>
<evidence type="ECO:0000256" key="3">
    <source>
        <dbReference type="ARBA" id="ARBA00023004"/>
    </source>
</evidence>
<dbReference type="Pfam" id="PF00149">
    <property type="entry name" value="Metallophos"/>
    <property type="match status" value="1"/>
</dbReference>